<accession>A0AA36ND00</accession>
<sequence length="89" mass="10758">MWACGPWHWEANPGLTRLEQEELAFMKSSLKREIDDAPPVEDQSLHGQEKAIRRAYRNIARRFRRNIFEDQVKFDFQMRILNLAKEKLW</sequence>
<proteinExistence type="predicted"/>
<dbReference type="Proteomes" id="UP001178507">
    <property type="component" value="Unassembled WGS sequence"/>
</dbReference>
<dbReference type="AlphaFoldDB" id="A0AA36ND00"/>
<gene>
    <name evidence="1" type="ORF">EVOR1521_LOCUS25468</name>
</gene>
<reference evidence="1" key="1">
    <citation type="submission" date="2023-08" db="EMBL/GenBank/DDBJ databases">
        <authorList>
            <person name="Chen Y."/>
            <person name="Shah S."/>
            <person name="Dougan E. K."/>
            <person name="Thang M."/>
            <person name="Chan C."/>
        </authorList>
    </citation>
    <scope>NUCLEOTIDE SEQUENCE</scope>
</reference>
<evidence type="ECO:0000313" key="2">
    <source>
        <dbReference type="Proteomes" id="UP001178507"/>
    </source>
</evidence>
<organism evidence="1 2">
    <name type="scientific">Effrenium voratum</name>
    <dbReference type="NCBI Taxonomy" id="2562239"/>
    <lineage>
        <taxon>Eukaryota</taxon>
        <taxon>Sar</taxon>
        <taxon>Alveolata</taxon>
        <taxon>Dinophyceae</taxon>
        <taxon>Suessiales</taxon>
        <taxon>Symbiodiniaceae</taxon>
        <taxon>Effrenium</taxon>
    </lineage>
</organism>
<evidence type="ECO:0000313" key="1">
    <source>
        <dbReference type="EMBL" id="CAJ1402622.1"/>
    </source>
</evidence>
<dbReference type="EMBL" id="CAUJNA010003461">
    <property type="protein sequence ID" value="CAJ1402622.1"/>
    <property type="molecule type" value="Genomic_DNA"/>
</dbReference>
<comment type="caution">
    <text evidence="1">The sequence shown here is derived from an EMBL/GenBank/DDBJ whole genome shotgun (WGS) entry which is preliminary data.</text>
</comment>
<keyword evidence="2" id="KW-1185">Reference proteome</keyword>
<name>A0AA36ND00_9DINO</name>
<protein>
    <submittedName>
        <fullName evidence="1">Uncharacterized protein</fullName>
    </submittedName>
</protein>